<protein>
    <submittedName>
        <fullName evidence="2">Unannotated protein</fullName>
    </submittedName>
</protein>
<dbReference type="AlphaFoldDB" id="A0A6J6PS07"/>
<evidence type="ECO:0000313" key="2">
    <source>
        <dbReference type="EMBL" id="CAB4701286.1"/>
    </source>
</evidence>
<organism evidence="2">
    <name type="scientific">freshwater metagenome</name>
    <dbReference type="NCBI Taxonomy" id="449393"/>
    <lineage>
        <taxon>unclassified sequences</taxon>
        <taxon>metagenomes</taxon>
        <taxon>ecological metagenomes</taxon>
    </lineage>
</organism>
<name>A0A6J6PS07_9ZZZZ</name>
<proteinExistence type="predicted"/>
<accession>A0A6J6PS07</accession>
<dbReference type="EMBL" id="CAEZWW010000046">
    <property type="protein sequence ID" value="CAB4669191.1"/>
    <property type="molecule type" value="Genomic_DNA"/>
</dbReference>
<sequence length="47" mass="5288">MPVLRFTMFEVLRKLVVPAGHANVTCRDVELNTYESLGLHAAVKTLF</sequence>
<evidence type="ECO:0000313" key="1">
    <source>
        <dbReference type="EMBL" id="CAB4669191.1"/>
    </source>
</evidence>
<dbReference type="EMBL" id="CAEZXZ010000059">
    <property type="protein sequence ID" value="CAB4701286.1"/>
    <property type="molecule type" value="Genomic_DNA"/>
</dbReference>
<reference evidence="2" key="1">
    <citation type="submission" date="2020-05" db="EMBL/GenBank/DDBJ databases">
        <authorList>
            <person name="Chiriac C."/>
            <person name="Salcher M."/>
            <person name="Ghai R."/>
            <person name="Kavagutti S V."/>
        </authorList>
    </citation>
    <scope>NUCLEOTIDE SEQUENCE</scope>
</reference>
<gene>
    <name evidence="1" type="ORF">UFOPK2310_00518</name>
    <name evidence="2" type="ORF">UFOPK2625_00518</name>
</gene>